<proteinExistence type="predicted"/>
<organism evidence="2 3">
    <name type="scientific">Weissella diestrammenae</name>
    <dbReference type="NCBI Taxonomy" id="1162633"/>
    <lineage>
        <taxon>Bacteria</taxon>
        <taxon>Bacillati</taxon>
        <taxon>Bacillota</taxon>
        <taxon>Bacilli</taxon>
        <taxon>Lactobacillales</taxon>
        <taxon>Lactobacillaceae</taxon>
        <taxon>Weissella</taxon>
    </lineage>
</organism>
<dbReference type="NCBIfam" id="TIGR04518">
    <property type="entry name" value="ECF_S_folT_fam"/>
    <property type="match status" value="1"/>
</dbReference>
<feature type="transmembrane region" description="Helical" evidence="1">
    <location>
        <begin position="111"/>
        <end position="133"/>
    </location>
</feature>
<dbReference type="InterPro" id="IPR030949">
    <property type="entry name" value="ECF_S_folate_fam"/>
</dbReference>
<keyword evidence="1" id="KW-0812">Transmembrane</keyword>
<feature type="transmembrane region" description="Helical" evidence="1">
    <location>
        <begin position="41"/>
        <end position="59"/>
    </location>
</feature>
<keyword evidence="3" id="KW-1185">Reference proteome</keyword>
<feature type="transmembrane region" description="Helical" evidence="1">
    <location>
        <begin position="79"/>
        <end position="99"/>
    </location>
</feature>
<protein>
    <submittedName>
        <fullName evidence="2">Folate family ECF transporter S component</fullName>
    </submittedName>
</protein>
<keyword evidence="1" id="KW-0472">Membrane</keyword>
<gene>
    <name evidence="2" type="ORF">H9L19_05745</name>
</gene>
<dbReference type="Pfam" id="PF12822">
    <property type="entry name" value="ECF_trnsprt"/>
    <property type="match status" value="1"/>
</dbReference>
<dbReference type="InterPro" id="IPR024529">
    <property type="entry name" value="ECF_trnsprt_substrate-spec"/>
</dbReference>
<evidence type="ECO:0000313" key="3">
    <source>
        <dbReference type="Proteomes" id="UP000515800"/>
    </source>
</evidence>
<sequence>MKTLALKLPPLRIQGIALLGILMALELVISRFSIGSAFLKISFTFIIIGMIAKWFGPWWGLPVAFIMDFLTNLMSGQPYIFPFALIALLNAFIFGWSYYNRIHLSWSRLIITIFIQLLLSNVILNTTLLSLYHFIPIHSLTEAINSPIVWTRIAKNAIMWPIEVIISYAILNNKNLEQLRQRIF</sequence>
<keyword evidence="1" id="KW-1133">Transmembrane helix</keyword>
<feature type="transmembrane region" description="Helical" evidence="1">
    <location>
        <begin position="12"/>
        <end position="29"/>
    </location>
</feature>
<evidence type="ECO:0000256" key="1">
    <source>
        <dbReference type="SAM" id="Phobius"/>
    </source>
</evidence>
<accession>A0A7G9T473</accession>
<dbReference type="RefSeq" id="WP_187528733.1">
    <property type="nucleotide sequence ID" value="NZ_CP060724.1"/>
</dbReference>
<evidence type="ECO:0000313" key="2">
    <source>
        <dbReference type="EMBL" id="QNN74898.1"/>
    </source>
</evidence>
<feature type="transmembrane region" description="Helical" evidence="1">
    <location>
        <begin position="153"/>
        <end position="171"/>
    </location>
</feature>
<dbReference type="AlphaFoldDB" id="A0A7G9T473"/>
<dbReference type="Proteomes" id="UP000515800">
    <property type="component" value="Chromosome"/>
</dbReference>
<dbReference type="EMBL" id="CP060724">
    <property type="protein sequence ID" value="QNN74898.1"/>
    <property type="molecule type" value="Genomic_DNA"/>
</dbReference>
<dbReference type="Gene3D" id="1.10.1760.20">
    <property type="match status" value="1"/>
</dbReference>
<reference evidence="2 3" key="1">
    <citation type="submission" date="2020-08" db="EMBL/GenBank/DDBJ databases">
        <title>Genome sequence of Weissella diestrammenae KACC 16890T.</title>
        <authorList>
            <person name="Hyun D.-W."/>
            <person name="Bae J.-W."/>
        </authorList>
    </citation>
    <scope>NUCLEOTIDE SEQUENCE [LARGE SCALE GENOMIC DNA]</scope>
    <source>
        <strain evidence="2 3">KACC 16890</strain>
    </source>
</reference>
<name>A0A7G9T473_9LACO</name>
<dbReference type="GO" id="GO:0022857">
    <property type="term" value="F:transmembrane transporter activity"/>
    <property type="evidence" value="ECO:0007669"/>
    <property type="project" value="InterPro"/>
</dbReference>
<dbReference type="KEGG" id="wdi:H9L19_05745"/>